<evidence type="ECO:0000313" key="1">
    <source>
        <dbReference type="EMBL" id="KAH9369051.1"/>
    </source>
</evidence>
<dbReference type="OMA" id="NCQNGRI"/>
<dbReference type="OrthoDB" id="10484385at2759"/>
<dbReference type="AlphaFoldDB" id="A0A9J6G1W7"/>
<reference evidence="1 2" key="1">
    <citation type="journal article" date="2020" name="Cell">
        <title>Large-Scale Comparative Analyses of Tick Genomes Elucidate Their Genetic Diversity and Vector Capacities.</title>
        <authorList>
            <consortium name="Tick Genome and Microbiome Consortium (TIGMIC)"/>
            <person name="Jia N."/>
            <person name="Wang J."/>
            <person name="Shi W."/>
            <person name="Du L."/>
            <person name="Sun Y."/>
            <person name="Zhan W."/>
            <person name="Jiang J.F."/>
            <person name="Wang Q."/>
            <person name="Zhang B."/>
            <person name="Ji P."/>
            <person name="Bell-Sakyi L."/>
            <person name="Cui X.M."/>
            <person name="Yuan T.T."/>
            <person name="Jiang B.G."/>
            <person name="Yang W.F."/>
            <person name="Lam T.T."/>
            <person name="Chang Q.C."/>
            <person name="Ding S.J."/>
            <person name="Wang X.J."/>
            <person name="Zhu J.G."/>
            <person name="Ruan X.D."/>
            <person name="Zhao L."/>
            <person name="Wei J.T."/>
            <person name="Ye R.Z."/>
            <person name="Que T.C."/>
            <person name="Du C.H."/>
            <person name="Zhou Y.H."/>
            <person name="Cheng J.X."/>
            <person name="Dai P.F."/>
            <person name="Guo W.B."/>
            <person name="Han X.H."/>
            <person name="Huang E.J."/>
            <person name="Li L.F."/>
            <person name="Wei W."/>
            <person name="Gao Y.C."/>
            <person name="Liu J.Z."/>
            <person name="Shao H.Z."/>
            <person name="Wang X."/>
            <person name="Wang C.C."/>
            <person name="Yang T.C."/>
            <person name="Huo Q.B."/>
            <person name="Li W."/>
            <person name="Chen H.Y."/>
            <person name="Chen S.E."/>
            <person name="Zhou L.G."/>
            <person name="Ni X.B."/>
            <person name="Tian J.H."/>
            <person name="Sheng Y."/>
            <person name="Liu T."/>
            <person name="Pan Y.S."/>
            <person name="Xia L.Y."/>
            <person name="Li J."/>
            <person name="Zhao F."/>
            <person name="Cao W.C."/>
        </authorList>
    </citation>
    <scope>NUCLEOTIDE SEQUENCE [LARGE SCALE GENOMIC DNA]</scope>
    <source>
        <strain evidence="1">HaeL-2018</strain>
    </source>
</reference>
<dbReference type="Proteomes" id="UP000821853">
    <property type="component" value="Chromosome 2"/>
</dbReference>
<dbReference type="VEuPathDB" id="VectorBase:HLOH_057879"/>
<comment type="caution">
    <text evidence="1">The sequence shown here is derived from an EMBL/GenBank/DDBJ whole genome shotgun (WGS) entry which is preliminary data.</text>
</comment>
<name>A0A9J6G1W7_HAELO</name>
<protein>
    <submittedName>
        <fullName evidence="1">Uncharacterized protein</fullName>
    </submittedName>
</protein>
<keyword evidence="2" id="KW-1185">Reference proteome</keyword>
<gene>
    <name evidence="1" type="ORF">HPB48_002603</name>
</gene>
<sequence length="217" mass="24768">MPPFEVKPLSKRVFAEPVNYSSYPVAAGGAAPSGTDKYVDRVLSVELPRQFPQMDPWVLVNFNRTLDRPNRISAYFRNFTLTGFRFAQRLGSCLRNNRTGGRVDVTCTVAFERVRARSTFNLRYRGRLFNNAAADTTYNRILAKFNITAERLKTTKADFKFLSEGARPTAFTGITGVPIDQFLRAGYSRELVSSLEYFRTYYTPAIIRAVQRIPFPY</sequence>
<organism evidence="1 2">
    <name type="scientific">Haemaphysalis longicornis</name>
    <name type="common">Bush tick</name>
    <dbReference type="NCBI Taxonomy" id="44386"/>
    <lineage>
        <taxon>Eukaryota</taxon>
        <taxon>Metazoa</taxon>
        <taxon>Ecdysozoa</taxon>
        <taxon>Arthropoda</taxon>
        <taxon>Chelicerata</taxon>
        <taxon>Arachnida</taxon>
        <taxon>Acari</taxon>
        <taxon>Parasitiformes</taxon>
        <taxon>Ixodida</taxon>
        <taxon>Ixodoidea</taxon>
        <taxon>Ixodidae</taxon>
        <taxon>Haemaphysalinae</taxon>
        <taxon>Haemaphysalis</taxon>
    </lineage>
</organism>
<dbReference type="EMBL" id="JABSTR010000004">
    <property type="protein sequence ID" value="KAH9369051.1"/>
    <property type="molecule type" value="Genomic_DNA"/>
</dbReference>
<accession>A0A9J6G1W7</accession>
<evidence type="ECO:0000313" key="2">
    <source>
        <dbReference type="Proteomes" id="UP000821853"/>
    </source>
</evidence>
<proteinExistence type="predicted"/>